<evidence type="ECO:0000256" key="2">
    <source>
        <dbReference type="ARBA" id="ARBA00010979"/>
    </source>
</evidence>
<protein>
    <recommendedName>
        <fullName evidence="6">Sas10 C-terminal domain-containing protein</fullName>
    </recommendedName>
</protein>
<evidence type="ECO:0000256" key="3">
    <source>
        <dbReference type="ARBA" id="ARBA00022553"/>
    </source>
</evidence>
<dbReference type="STRING" id="698492.A0A0E9NR54"/>
<dbReference type="PANTHER" id="PTHR13237:SF8">
    <property type="entry name" value="SOMETHING ABOUT SILENCING PROTEIN 10"/>
    <property type="match status" value="1"/>
</dbReference>
<comment type="subcellular location">
    <subcellularLocation>
        <location evidence="1">Nucleus</location>
    </subcellularLocation>
</comment>
<comment type="caution">
    <text evidence="7">The sequence shown here is derived from an EMBL/GenBank/DDBJ whole genome shotgun (WGS) entry which is preliminary data.</text>
</comment>
<dbReference type="PANTHER" id="PTHR13237">
    <property type="entry name" value="SOMETHING ABOUT SILENCING PROTEIN 10-RELATED"/>
    <property type="match status" value="1"/>
</dbReference>
<reference evidence="7 8" key="1">
    <citation type="journal article" date="2011" name="J. Gen. Appl. Microbiol.">
        <title>Draft genome sequencing of the enigmatic yeast Saitoella complicata.</title>
        <authorList>
            <person name="Nishida H."/>
            <person name="Hamamoto M."/>
            <person name="Sugiyama J."/>
        </authorList>
    </citation>
    <scope>NUCLEOTIDE SEQUENCE [LARGE SCALE GENOMIC DNA]</scope>
    <source>
        <strain evidence="7 8">NRRL Y-17804</strain>
    </source>
</reference>
<accession>A0A0E9NR54</accession>
<keyword evidence="4" id="KW-0539">Nucleus</keyword>
<reference evidence="7 8" key="3">
    <citation type="journal article" date="2015" name="Genome Announc.">
        <title>Draft Genome Sequence of the Archiascomycetous Yeast Saitoella complicata.</title>
        <authorList>
            <person name="Yamauchi K."/>
            <person name="Kondo S."/>
            <person name="Hamamoto M."/>
            <person name="Takahashi Y."/>
            <person name="Ogura Y."/>
            <person name="Hayashi T."/>
            <person name="Nishida H."/>
        </authorList>
    </citation>
    <scope>NUCLEOTIDE SEQUENCE [LARGE SCALE GENOMIC DNA]</scope>
    <source>
        <strain evidence="7 8">NRRL Y-17804</strain>
    </source>
</reference>
<feature type="compositionally biased region" description="Basic and acidic residues" evidence="5">
    <location>
        <begin position="681"/>
        <end position="696"/>
    </location>
</feature>
<feature type="domain" description="Sas10 C-terminal" evidence="6">
    <location>
        <begin position="582"/>
        <end position="652"/>
    </location>
</feature>
<evidence type="ECO:0000313" key="7">
    <source>
        <dbReference type="EMBL" id="GAO51875.1"/>
    </source>
</evidence>
<dbReference type="Pfam" id="PF09368">
    <property type="entry name" value="Sas10"/>
    <property type="match status" value="1"/>
</dbReference>
<feature type="region of interest" description="Disordered" evidence="5">
    <location>
        <begin position="1"/>
        <end position="50"/>
    </location>
</feature>
<dbReference type="EMBL" id="BACD03000054">
    <property type="protein sequence ID" value="GAO51875.1"/>
    <property type="molecule type" value="Genomic_DNA"/>
</dbReference>
<sequence>MSLIGKTSKACSSPLNDIKMPKKGSKKSSSAPVAAAPSYHSDSDDEIRGGRASIKAVNTWDDIEHDDEDQFHEERDKIFLGNDPRRRGRGVGYEGNEHLEASDEEVMGGAFEDSEDEEEEEDDMGDDLDDEEEEVDEEEQFDRQGWGGKKKAYYGADEVTDEEDAAKEEEAEAIRLQKKQLAHLAADDFLDDLEEWKADAEEEGGEQGMVLEQLPTAINKDLPKAELKALLSKLSPELGPLAAEFTRLQPQLAPLALLAQRPRHPQHDIITLQYAALSSYLGVMAIYFALKSAPEEEGYGHRVLRDHPVMVSLVRCRQAWEKVKEFAVDYDAVDLPSDAEDEQSEVEELAPMRKTKQQKKGAKRAREYSEDEEDMDDMDFDLDDIRLSPEPAARAGKKSVNTAATTEDDEDLEAAFRALKKSSRVKRRKTATGDDFADSNVLAAVDAEDKASRRKTLRFYAAQIDQKSAKRSTANKYGGDEDVPYKERNRERQERLEREARARGMGKAGADLDGEEEYDDNDFAEAKALRAAAMDAGEDGDAEAYYQSIATTSKSLKSAKKDSYDAAVLASKGTHFEAEDHEGKRGINRQIEKNRGLTARKPKENRNARVKKRIKYEKAKKKVKSQRAVYTGQKGAYGGESTGIKAGLVKSIVVEVVCVGADEAVVHVSGVGVVESGSPRDGSEDGGGRGRVREEGVIGGGGCDEPYELCVKMGNSDFGDQRGLSDPWTSEAPGWSSRANSSKIKQIPTTAISR</sequence>
<evidence type="ECO:0000259" key="6">
    <source>
        <dbReference type="Pfam" id="PF09368"/>
    </source>
</evidence>
<reference evidence="7 8" key="2">
    <citation type="journal article" date="2014" name="J. Gen. Appl. Microbiol.">
        <title>The early diverging ascomycetous budding yeast Saitoella complicata has three histone deacetylases belonging to the Clr6, Hos2, and Rpd3 lineages.</title>
        <authorList>
            <person name="Nishida H."/>
            <person name="Matsumoto T."/>
            <person name="Kondo S."/>
            <person name="Hamamoto M."/>
            <person name="Yoshikawa H."/>
        </authorList>
    </citation>
    <scope>NUCLEOTIDE SEQUENCE [LARGE SCALE GENOMIC DNA]</scope>
    <source>
        <strain evidence="7 8">NRRL Y-17804</strain>
    </source>
</reference>
<evidence type="ECO:0000256" key="5">
    <source>
        <dbReference type="SAM" id="MobiDB-lite"/>
    </source>
</evidence>
<feature type="region of interest" description="Disordered" evidence="5">
    <location>
        <begin position="65"/>
        <end position="168"/>
    </location>
</feature>
<dbReference type="Pfam" id="PF04000">
    <property type="entry name" value="Sas10_Utp3"/>
    <property type="match status" value="1"/>
</dbReference>
<organism evidence="7 8">
    <name type="scientific">Saitoella complicata (strain BCRC 22490 / CBS 7301 / JCM 7358 / NBRC 10748 / NRRL Y-17804)</name>
    <dbReference type="NCBI Taxonomy" id="698492"/>
    <lineage>
        <taxon>Eukaryota</taxon>
        <taxon>Fungi</taxon>
        <taxon>Dikarya</taxon>
        <taxon>Ascomycota</taxon>
        <taxon>Taphrinomycotina</taxon>
        <taxon>Taphrinomycotina incertae sedis</taxon>
        <taxon>Saitoella</taxon>
    </lineage>
</organism>
<dbReference type="InterPro" id="IPR007146">
    <property type="entry name" value="Sas10/Utp3/C1D"/>
</dbReference>
<feature type="compositionally biased region" description="Acidic residues" evidence="5">
    <location>
        <begin position="158"/>
        <end position="168"/>
    </location>
</feature>
<proteinExistence type="inferred from homology"/>
<feature type="region of interest" description="Disordered" evidence="5">
    <location>
        <begin position="675"/>
        <end position="700"/>
    </location>
</feature>
<comment type="similarity">
    <text evidence="2">Belongs to the SAS10 family.</text>
</comment>
<feature type="compositionally biased region" description="Basic and acidic residues" evidence="5">
    <location>
        <begin position="483"/>
        <end position="502"/>
    </location>
</feature>
<feature type="region of interest" description="Disordered" evidence="5">
    <location>
        <begin position="470"/>
        <end position="516"/>
    </location>
</feature>
<feature type="compositionally biased region" description="Polar residues" evidence="5">
    <location>
        <begin position="737"/>
        <end position="754"/>
    </location>
</feature>
<feature type="compositionally biased region" description="Acidic residues" evidence="5">
    <location>
        <begin position="337"/>
        <end position="348"/>
    </location>
</feature>
<dbReference type="InterPro" id="IPR018972">
    <property type="entry name" value="Sas10_C_dom"/>
</dbReference>
<dbReference type="GO" id="GO:0032040">
    <property type="term" value="C:small-subunit processome"/>
    <property type="evidence" value="ECO:0007669"/>
    <property type="project" value="TreeGrafter"/>
</dbReference>
<keyword evidence="3" id="KW-0597">Phosphoprotein</keyword>
<dbReference type="GO" id="GO:0000462">
    <property type="term" value="P:maturation of SSU-rRNA from tricistronic rRNA transcript (SSU-rRNA, 5.8S rRNA, LSU-rRNA)"/>
    <property type="evidence" value="ECO:0007669"/>
    <property type="project" value="TreeGrafter"/>
</dbReference>
<dbReference type="OMA" id="KSMKPVW"/>
<dbReference type="AlphaFoldDB" id="A0A0E9NR54"/>
<feature type="region of interest" description="Disordered" evidence="5">
    <location>
        <begin position="389"/>
        <end position="408"/>
    </location>
</feature>
<evidence type="ECO:0000256" key="4">
    <source>
        <dbReference type="ARBA" id="ARBA00023242"/>
    </source>
</evidence>
<evidence type="ECO:0000256" key="1">
    <source>
        <dbReference type="ARBA" id="ARBA00004123"/>
    </source>
</evidence>
<feature type="compositionally biased region" description="Acidic residues" evidence="5">
    <location>
        <begin position="369"/>
        <end position="378"/>
    </location>
</feature>
<feature type="compositionally biased region" description="Basic residues" evidence="5">
    <location>
        <begin position="353"/>
        <end position="363"/>
    </location>
</feature>
<feature type="compositionally biased region" description="Low complexity" evidence="5">
    <location>
        <begin position="27"/>
        <end position="38"/>
    </location>
</feature>
<dbReference type="Proteomes" id="UP000033140">
    <property type="component" value="Unassembled WGS sequence"/>
</dbReference>
<gene>
    <name evidence="7" type="ORF">G7K_5966-t1</name>
</gene>
<name>A0A0E9NR54_SAICN</name>
<evidence type="ECO:0000313" key="8">
    <source>
        <dbReference type="Proteomes" id="UP000033140"/>
    </source>
</evidence>
<feature type="compositionally biased region" description="Acidic residues" evidence="5">
    <location>
        <begin position="102"/>
        <end position="140"/>
    </location>
</feature>
<keyword evidence="8" id="KW-1185">Reference proteome</keyword>
<feature type="region of interest" description="Disordered" evidence="5">
    <location>
        <begin position="720"/>
        <end position="754"/>
    </location>
</feature>
<feature type="region of interest" description="Disordered" evidence="5">
    <location>
        <begin position="337"/>
        <end position="378"/>
    </location>
</feature>